<name>A0A803LE34_CHEQI</name>
<dbReference type="SUPFAM" id="SSF46785">
    <property type="entry name" value="Winged helix' DNA-binding domain"/>
    <property type="match status" value="1"/>
</dbReference>
<protein>
    <submittedName>
        <fullName evidence="10">Uncharacterized protein</fullName>
    </submittedName>
</protein>
<sequence length="635" mass="70727">MFYSHTFLARKGPLGTVWCAAHLQHKLKKSHYASTDIPSTVERIICPEVPIALRMSGHLLLGVVRIYSKKVEYLHHDCNVLWVSLRNAFRHVDVNLPENANQAQFNAVTLPETYALDALDLHDDMTLNDGFQDDHHRSQEDITLKDQYHSERELYVRITFDDDIIPGSMDSEHREESDPMQIDIPPEVPAPPIPSPDIHNGEGPNQSEEHGRPEGETVPPFEVMRDATDYDVHVPSPILRPHKENVDPNINISPPKDMTEKEIDTPPSIPMPSHEPLQYSGPSSPPTEAHVDTDPLAIVPSTGLALRPSPPPEQPQPRRRNRKRKQLFDESLVLTNEALKNALNDCSDLVKKKKKLPCSALEVWRFSEKKKKNEEVFSEPLISGMGANLQNLLSKDLKISHPKLPVTEEAQLESREAESPAHTPNVGDEIERLRSADLEPGHNIEQLFPSSPLLMSPQAHTAATSSSPIVPSSVSEPRFGTTDTQSDMGMYTRSAGTEMETPILNFEDRDDDGGTALSDIPESRASMEADELSFLELDNNSPNDSQGAQTGDAMSARTRAVAQFLKNHSPVSNFADGSDNLSLSTILEGRRRKLCARMFYETLVLKDCGLIDVQQDEPYGDIILKLTPTISKAQL</sequence>
<dbReference type="KEGG" id="cqi:110698583"/>
<dbReference type="Pfam" id="PF04825">
    <property type="entry name" value="Rad21_Rec8_N"/>
    <property type="match status" value="1"/>
</dbReference>
<evidence type="ECO:0000256" key="5">
    <source>
        <dbReference type="ARBA" id="ARBA00023242"/>
    </source>
</evidence>
<dbReference type="GO" id="GO:0007059">
    <property type="term" value="P:chromosome segregation"/>
    <property type="evidence" value="ECO:0007669"/>
    <property type="project" value="UniProtKB-KW"/>
</dbReference>
<gene>
    <name evidence="10" type="primary">LOC110698583</name>
</gene>
<keyword evidence="3" id="KW-0131">Cell cycle</keyword>
<dbReference type="EnsemblPlants" id="AUR62011440-RA">
    <property type="protein sequence ID" value="AUR62011440-RA:cds"/>
    <property type="gene ID" value="AUR62011440"/>
</dbReference>
<dbReference type="InterPro" id="IPR036390">
    <property type="entry name" value="WH_DNA-bd_sf"/>
</dbReference>
<organism evidence="10 11">
    <name type="scientific">Chenopodium quinoa</name>
    <name type="common">Quinoa</name>
    <dbReference type="NCBI Taxonomy" id="63459"/>
    <lineage>
        <taxon>Eukaryota</taxon>
        <taxon>Viridiplantae</taxon>
        <taxon>Streptophyta</taxon>
        <taxon>Embryophyta</taxon>
        <taxon>Tracheophyta</taxon>
        <taxon>Spermatophyta</taxon>
        <taxon>Magnoliopsida</taxon>
        <taxon>eudicotyledons</taxon>
        <taxon>Gunneridae</taxon>
        <taxon>Pentapetalae</taxon>
        <taxon>Caryophyllales</taxon>
        <taxon>Chenopodiaceae</taxon>
        <taxon>Chenopodioideae</taxon>
        <taxon>Atripliceae</taxon>
        <taxon>Chenopodium</taxon>
    </lineage>
</organism>
<reference evidence="10" key="1">
    <citation type="journal article" date="2017" name="Nature">
        <title>The genome of Chenopodium quinoa.</title>
        <authorList>
            <person name="Jarvis D.E."/>
            <person name="Ho Y.S."/>
            <person name="Lightfoot D.J."/>
            <person name="Schmoeckel S.M."/>
            <person name="Li B."/>
            <person name="Borm T.J.A."/>
            <person name="Ohyanagi H."/>
            <person name="Mineta K."/>
            <person name="Michell C.T."/>
            <person name="Saber N."/>
            <person name="Kharbatia N.M."/>
            <person name="Rupper R.R."/>
            <person name="Sharp A.R."/>
            <person name="Dally N."/>
            <person name="Boughton B.A."/>
            <person name="Woo Y.H."/>
            <person name="Gao G."/>
            <person name="Schijlen E.G.W.M."/>
            <person name="Guo X."/>
            <person name="Momin A.A."/>
            <person name="Negrao S."/>
            <person name="Al-Babili S."/>
            <person name="Gehring C."/>
            <person name="Roessner U."/>
            <person name="Jung C."/>
            <person name="Murphy K."/>
            <person name="Arold S.T."/>
            <person name="Gojobori T."/>
            <person name="van der Linden C.G."/>
            <person name="van Loo E.N."/>
            <person name="Jellen E.N."/>
            <person name="Maughan P.J."/>
            <person name="Tester M."/>
        </authorList>
    </citation>
    <scope>NUCLEOTIDE SEQUENCE [LARGE SCALE GENOMIC DNA]</scope>
    <source>
        <strain evidence="10">cv. PI 614886</strain>
    </source>
</reference>
<feature type="region of interest" description="Disordered" evidence="7">
    <location>
        <begin position="233"/>
        <end position="325"/>
    </location>
</feature>
<feature type="domain" description="Rad21/Rec8-like protein N-terminal" evidence="9">
    <location>
        <begin position="1"/>
        <end position="102"/>
    </location>
</feature>
<comment type="similarity">
    <text evidence="2">Belongs to the rad21 family.</text>
</comment>
<keyword evidence="4" id="KW-0159">Chromosome partition</keyword>
<evidence type="ECO:0000256" key="1">
    <source>
        <dbReference type="ARBA" id="ARBA00004123"/>
    </source>
</evidence>
<dbReference type="InterPro" id="IPR023093">
    <property type="entry name" value="ScpA-like_C"/>
</dbReference>
<dbReference type="InterPro" id="IPR006910">
    <property type="entry name" value="Rad21_Rec8_N"/>
</dbReference>
<evidence type="ECO:0000313" key="11">
    <source>
        <dbReference type="Proteomes" id="UP000596660"/>
    </source>
</evidence>
<dbReference type="Gramene" id="AUR62011440-RA">
    <property type="protein sequence ID" value="AUR62011440-RA:cds"/>
    <property type="gene ID" value="AUR62011440"/>
</dbReference>
<feature type="region of interest" description="Disordered" evidence="7">
    <location>
        <begin position="503"/>
        <end position="524"/>
    </location>
</feature>
<proteinExistence type="inferred from homology"/>
<dbReference type="CDD" id="cd21793">
    <property type="entry name" value="Rad21_Rec8_M_AtSYN1-like"/>
    <property type="match status" value="1"/>
</dbReference>
<dbReference type="AlphaFoldDB" id="A0A803LE34"/>
<dbReference type="Proteomes" id="UP000596660">
    <property type="component" value="Unplaced"/>
</dbReference>
<feature type="domain" description="Rad21/Rec8-like protein C-terminal eukaryotic" evidence="8">
    <location>
        <begin position="579"/>
        <end position="629"/>
    </location>
</feature>
<dbReference type="PANTHER" id="PTHR12585">
    <property type="entry name" value="SCC1 / RAD21 FAMILY MEMBER"/>
    <property type="match status" value="1"/>
</dbReference>
<dbReference type="Gene3D" id="1.10.10.580">
    <property type="entry name" value="Structural maintenance of chromosome 1. Chain E"/>
    <property type="match status" value="1"/>
</dbReference>
<feature type="region of interest" description="Disordered" evidence="7">
    <location>
        <begin position="166"/>
        <end position="219"/>
    </location>
</feature>
<dbReference type="RefSeq" id="XP_021731734.1">
    <property type="nucleotide sequence ID" value="XM_021876042.1"/>
</dbReference>
<dbReference type="FunFam" id="1.10.10.580:FF:000002">
    <property type="entry name" value="Sister chromatid cohesion 1 protein 4"/>
    <property type="match status" value="1"/>
</dbReference>
<evidence type="ECO:0000256" key="2">
    <source>
        <dbReference type="ARBA" id="ARBA00009870"/>
    </source>
</evidence>
<dbReference type="GO" id="GO:0007062">
    <property type="term" value="P:sister chromatid cohesion"/>
    <property type="evidence" value="ECO:0007669"/>
    <property type="project" value="InterPro"/>
</dbReference>
<feature type="compositionally biased region" description="Low complexity" evidence="7">
    <location>
        <begin position="465"/>
        <end position="475"/>
    </location>
</feature>
<dbReference type="OrthoDB" id="10071381at2759"/>
<comment type="subunit">
    <text evidence="6">Component of the cohesin complex.</text>
</comment>
<dbReference type="PANTHER" id="PTHR12585:SF55">
    <property type="entry name" value="SISTER CHROMATID COHESION 1 PROTEIN 3"/>
    <property type="match status" value="1"/>
</dbReference>
<keyword evidence="5" id="KW-0539">Nucleus</keyword>
<keyword evidence="3" id="KW-0132">Cell division</keyword>
<reference evidence="10" key="2">
    <citation type="submission" date="2021-03" db="UniProtKB">
        <authorList>
            <consortium name="EnsemblPlants"/>
        </authorList>
    </citation>
    <scope>IDENTIFICATION</scope>
</reference>
<keyword evidence="3" id="KW-0498">Mitosis</keyword>
<accession>A0A803LE34</accession>
<dbReference type="GO" id="GO:0008278">
    <property type="term" value="C:cohesin complex"/>
    <property type="evidence" value="ECO:0007669"/>
    <property type="project" value="InterPro"/>
</dbReference>
<evidence type="ECO:0000256" key="4">
    <source>
        <dbReference type="ARBA" id="ARBA00022829"/>
    </source>
</evidence>
<dbReference type="GO" id="GO:0005634">
    <property type="term" value="C:nucleus"/>
    <property type="evidence" value="ECO:0007669"/>
    <property type="project" value="UniProtKB-SubCell"/>
</dbReference>
<evidence type="ECO:0000256" key="6">
    <source>
        <dbReference type="ARBA" id="ARBA00064543"/>
    </source>
</evidence>
<evidence type="ECO:0000256" key="7">
    <source>
        <dbReference type="SAM" id="MobiDB-lite"/>
    </source>
</evidence>
<feature type="compositionally biased region" description="Pro residues" evidence="7">
    <location>
        <begin position="186"/>
        <end position="195"/>
    </location>
</feature>
<dbReference type="InterPro" id="IPR039781">
    <property type="entry name" value="Rad21/Rec8-like"/>
</dbReference>
<dbReference type="InterPro" id="IPR006909">
    <property type="entry name" value="Rad21/Rec8_C_eu"/>
</dbReference>
<feature type="region of interest" description="Disordered" evidence="7">
    <location>
        <begin position="457"/>
        <end position="489"/>
    </location>
</feature>
<comment type="subcellular location">
    <subcellularLocation>
        <location evidence="1">Nucleus</location>
    </subcellularLocation>
</comment>
<dbReference type="OMA" id="QQEEPYG"/>
<evidence type="ECO:0000313" key="10">
    <source>
        <dbReference type="EnsemblPlants" id="AUR62011440-RA:cds"/>
    </source>
</evidence>
<feature type="region of interest" description="Disordered" evidence="7">
    <location>
        <begin position="408"/>
        <end position="427"/>
    </location>
</feature>
<dbReference type="GeneID" id="110698583"/>
<dbReference type="GO" id="GO:0003682">
    <property type="term" value="F:chromatin binding"/>
    <property type="evidence" value="ECO:0007669"/>
    <property type="project" value="TreeGrafter"/>
</dbReference>
<dbReference type="GO" id="GO:1990414">
    <property type="term" value="P:replication-born double-strand break repair via sister chromatid exchange"/>
    <property type="evidence" value="ECO:0007669"/>
    <property type="project" value="TreeGrafter"/>
</dbReference>
<dbReference type="Pfam" id="PF04824">
    <property type="entry name" value="Rad21_Rec8"/>
    <property type="match status" value="1"/>
</dbReference>
<keyword evidence="11" id="KW-1185">Reference proteome</keyword>
<evidence type="ECO:0000259" key="8">
    <source>
        <dbReference type="Pfam" id="PF04824"/>
    </source>
</evidence>
<evidence type="ECO:0000259" key="9">
    <source>
        <dbReference type="Pfam" id="PF04825"/>
    </source>
</evidence>
<evidence type="ECO:0000256" key="3">
    <source>
        <dbReference type="ARBA" id="ARBA00022776"/>
    </source>
</evidence>